<keyword evidence="1" id="KW-1133">Transmembrane helix</keyword>
<evidence type="ECO:0000313" key="2">
    <source>
        <dbReference type="EMBL" id="PIQ71674.1"/>
    </source>
</evidence>
<protein>
    <submittedName>
        <fullName evidence="2">Uncharacterized protein</fullName>
    </submittedName>
</protein>
<gene>
    <name evidence="2" type="ORF">COV87_02025</name>
</gene>
<comment type="caution">
    <text evidence="2">The sequence shown here is derived from an EMBL/GenBank/DDBJ whole genome shotgun (WGS) entry which is preliminary data.</text>
</comment>
<dbReference type="EMBL" id="PCVK01000057">
    <property type="protein sequence ID" value="PIQ71674.1"/>
    <property type="molecule type" value="Genomic_DNA"/>
</dbReference>
<dbReference type="AlphaFoldDB" id="A0A2H0KMP9"/>
<feature type="transmembrane region" description="Helical" evidence="1">
    <location>
        <begin position="9"/>
        <end position="30"/>
    </location>
</feature>
<keyword evidence="1" id="KW-0812">Transmembrane</keyword>
<accession>A0A2H0KMP9</accession>
<organism evidence="2 3">
    <name type="scientific">Candidatus Roizmanbacteria bacterium CG11_big_fil_rev_8_21_14_0_20_37_16</name>
    <dbReference type="NCBI Taxonomy" id="1974857"/>
    <lineage>
        <taxon>Bacteria</taxon>
        <taxon>Candidatus Roizmaniibacteriota</taxon>
    </lineage>
</organism>
<dbReference type="Proteomes" id="UP000229497">
    <property type="component" value="Unassembled WGS sequence"/>
</dbReference>
<evidence type="ECO:0000256" key="1">
    <source>
        <dbReference type="SAM" id="Phobius"/>
    </source>
</evidence>
<sequence>MSKSTIKFYLIPGIILITVIIIITVIAFIYPKPTSPTTNNPQPFDSAQGKPTHYNLPTITYPVQPTTLPIQDFTGADINQTLPPQLKNIGEQKTALRRLTPLTLAFATIEFDYENDVFLVRLLDPKEESKIQFTTWKDQNYPALTEGKFVFN</sequence>
<keyword evidence="1" id="KW-0472">Membrane</keyword>
<name>A0A2H0KMP9_9BACT</name>
<reference evidence="2 3" key="1">
    <citation type="submission" date="2017-09" db="EMBL/GenBank/DDBJ databases">
        <title>Depth-based differentiation of microbial function through sediment-hosted aquifers and enrichment of novel symbionts in the deep terrestrial subsurface.</title>
        <authorList>
            <person name="Probst A.J."/>
            <person name="Ladd B."/>
            <person name="Jarett J.K."/>
            <person name="Geller-Mcgrath D.E."/>
            <person name="Sieber C.M."/>
            <person name="Emerson J.B."/>
            <person name="Anantharaman K."/>
            <person name="Thomas B.C."/>
            <person name="Malmstrom R."/>
            <person name="Stieglmeier M."/>
            <person name="Klingl A."/>
            <person name="Woyke T."/>
            <person name="Ryan C.M."/>
            <person name="Banfield J.F."/>
        </authorList>
    </citation>
    <scope>NUCLEOTIDE SEQUENCE [LARGE SCALE GENOMIC DNA]</scope>
    <source>
        <strain evidence="2">CG11_big_fil_rev_8_21_14_0_20_37_16</strain>
    </source>
</reference>
<evidence type="ECO:0000313" key="3">
    <source>
        <dbReference type="Proteomes" id="UP000229497"/>
    </source>
</evidence>
<proteinExistence type="predicted"/>